<evidence type="ECO:0000256" key="1">
    <source>
        <dbReference type="SAM" id="Phobius"/>
    </source>
</evidence>
<dbReference type="Proteomes" id="UP000252104">
    <property type="component" value="Segment"/>
</dbReference>
<evidence type="ECO:0000313" key="3">
    <source>
        <dbReference type="Proteomes" id="UP000252104"/>
    </source>
</evidence>
<reference evidence="2 3" key="1">
    <citation type="submission" date="2018-05" db="EMBL/GenBank/DDBJ databases">
        <title>Characterization Of A New Bacterial Virus From Orangutan (Pongo pygmaeus).</title>
        <authorList>
            <person name="Ahmad Hisham U.B."/>
            <person name="Ramli N.A."/>
            <person name="Mohamad Zawawi N.A."/>
            <person name="Mat Arip Y."/>
        </authorList>
    </citation>
    <scope>NUCLEOTIDE SEQUENCE [LARGE SCALE GENOMIC DNA]</scope>
</reference>
<evidence type="ECO:0000313" key="2">
    <source>
        <dbReference type="EMBL" id="AXC36562.1"/>
    </source>
</evidence>
<proteinExistence type="predicted"/>
<keyword evidence="1" id="KW-0812">Transmembrane</keyword>
<keyword evidence="1" id="KW-1133">Transmembrane helix</keyword>
<feature type="transmembrane region" description="Helical" evidence="1">
    <location>
        <begin position="12"/>
        <end position="32"/>
    </location>
</feature>
<sequence length="42" mass="5023">MLQIDNTPHITQYVVFSGLIVWLLVCTMYFIIKARDNFKWGF</sequence>
<keyword evidence="1" id="KW-0472">Membrane</keyword>
<dbReference type="EMBL" id="MH383160">
    <property type="protein sequence ID" value="AXC36562.1"/>
    <property type="molecule type" value="Genomic_DNA"/>
</dbReference>
<accession>A0A2Z5HAN1</accession>
<reference evidence="3" key="2">
    <citation type="submission" date="2018-05" db="EMBL/GenBank/DDBJ databases">
        <title>Genome Assembly Of Bacteriophage Specific To Escherichia coli 0157:H7.</title>
        <authorList>
            <person name="Ahmad Hisham U.B."/>
            <person name="Ramli N.A."/>
            <person name="Mohamad Zawawi N.A."/>
            <person name="Mat Arip Y."/>
        </authorList>
    </citation>
    <scope>NUCLEOTIDE SEQUENCE [LARGE SCALE GENOMIC DNA]</scope>
</reference>
<organism evidence="2 3">
    <name type="scientific">Escherichia phage UB</name>
    <dbReference type="NCBI Taxonomy" id="2268588"/>
    <lineage>
        <taxon>Viruses</taxon>
        <taxon>Duplodnaviria</taxon>
        <taxon>Heunggongvirae</taxon>
        <taxon>Uroviricota</taxon>
        <taxon>Caudoviricetes</taxon>
        <taxon>Asteriusvirus</taxon>
        <taxon>Asteriusvirus PBECO4</taxon>
    </lineage>
</organism>
<name>A0A2Z5HAN1_9CAUD</name>
<protein>
    <submittedName>
        <fullName evidence="2">Uncharacterized protein</fullName>
    </submittedName>
</protein>